<dbReference type="InterPro" id="IPR027396">
    <property type="entry name" value="DsrEFH-like"/>
</dbReference>
<dbReference type="RefSeq" id="WP_054837780.1">
    <property type="nucleotide sequence ID" value="NZ_BBBY01000002.1"/>
</dbReference>
<dbReference type="AlphaFoldDB" id="A0A6A9QLC2"/>
<accession>A0A6A9QLC2</accession>
<evidence type="ECO:0000313" key="1">
    <source>
        <dbReference type="EMBL" id="MUN28025.1"/>
    </source>
</evidence>
<reference evidence="1 2" key="1">
    <citation type="submission" date="2019-10" db="EMBL/GenBank/DDBJ databases">
        <title>Sequencing and Assembly of Multiple Reported Metal-Biooxidizing Members of the Extremely Thermoacidophilic Archaeal Family Sulfolobaceae.</title>
        <authorList>
            <person name="Counts J.A."/>
            <person name="Kelly R.M."/>
        </authorList>
    </citation>
    <scope>NUCLEOTIDE SEQUENCE [LARGE SCALE GENOMIC DNA]</scope>
    <source>
        <strain evidence="1 2">DSM 6482</strain>
    </source>
</reference>
<dbReference type="Gene3D" id="3.40.1260.10">
    <property type="entry name" value="DsrEFH-like"/>
    <property type="match status" value="1"/>
</dbReference>
<protein>
    <submittedName>
        <fullName evidence="1">Uncharacterized protein</fullName>
    </submittedName>
</protein>
<proteinExistence type="predicted"/>
<evidence type="ECO:0000313" key="2">
    <source>
        <dbReference type="Proteomes" id="UP000470772"/>
    </source>
</evidence>
<dbReference type="OrthoDB" id="216309at2157"/>
<dbReference type="InterPro" id="IPR003787">
    <property type="entry name" value="Sulphur_relay_DsrE/F-like"/>
</dbReference>
<organism evidence="1 2">
    <name type="scientific">Sulfuracidifex metallicus DSM 6482 = JCM 9184</name>
    <dbReference type="NCBI Taxonomy" id="523847"/>
    <lineage>
        <taxon>Archaea</taxon>
        <taxon>Thermoproteota</taxon>
        <taxon>Thermoprotei</taxon>
        <taxon>Sulfolobales</taxon>
        <taxon>Sulfolobaceae</taxon>
        <taxon>Sulfuracidifex</taxon>
    </lineage>
</organism>
<gene>
    <name evidence="1" type="ORF">GC250_00745</name>
</gene>
<dbReference type="Pfam" id="PF02635">
    <property type="entry name" value="DsrE"/>
    <property type="match status" value="1"/>
</dbReference>
<dbReference type="SUPFAM" id="SSF75169">
    <property type="entry name" value="DsrEFH-like"/>
    <property type="match status" value="1"/>
</dbReference>
<sequence length="116" mass="12609">MTKLFVILTAGKDDMNRVNMGINFAIGARKNAGADVSLMFLGRGVEILMKDAMYFQQMSKQIEGLKTAGVELSYCTVSVKNLGLTDQMLYIDGIKGVMGGVETVKKVAEGYTPITF</sequence>
<keyword evidence="2" id="KW-1185">Reference proteome</keyword>
<name>A0A6A9QLC2_SULME</name>
<comment type="caution">
    <text evidence="1">The sequence shown here is derived from an EMBL/GenBank/DDBJ whole genome shotgun (WGS) entry which is preliminary data.</text>
</comment>
<dbReference type="Proteomes" id="UP000470772">
    <property type="component" value="Unassembled WGS sequence"/>
</dbReference>
<dbReference type="EMBL" id="WGGD01000005">
    <property type="protein sequence ID" value="MUN28025.1"/>
    <property type="molecule type" value="Genomic_DNA"/>
</dbReference>